<sequence length="180" mass="20415">MADHIYWLTMSSPIGNLQLFAQQQHLISVLFEREQEQAQQNWRYDDQHPVLQQTKNALIQYFAGQRATFSDLPLHLIGTEFQRAVWSALLKIPFGQTASYADIAHQIGKPKAVRAVGGAVGRNPISIIVPCHRILGKQQQLTGFGGGLPAKRYLLQHENIAFVDKGIEFVNPKHWHQLEK</sequence>
<dbReference type="CDD" id="cd06445">
    <property type="entry name" value="ATase"/>
    <property type="match status" value="1"/>
</dbReference>
<dbReference type="EC" id="2.1.1.63" evidence="9"/>
<comment type="similarity">
    <text evidence="2 9">Belongs to the MGMT family.</text>
</comment>
<dbReference type="NCBIfam" id="TIGR00589">
    <property type="entry name" value="ogt"/>
    <property type="match status" value="1"/>
</dbReference>
<comment type="catalytic activity">
    <reaction evidence="8 9">
        <text>a 6-O-methyl-2'-deoxyguanosine in DNA + L-cysteinyl-[protein] = S-methyl-L-cysteinyl-[protein] + a 2'-deoxyguanosine in DNA</text>
        <dbReference type="Rhea" id="RHEA:24000"/>
        <dbReference type="Rhea" id="RHEA-COMP:10131"/>
        <dbReference type="Rhea" id="RHEA-COMP:10132"/>
        <dbReference type="Rhea" id="RHEA-COMP:11367"/>
        <dbReference type="Rhea" id="RHEA-COMP:11368"/>
        <dbReference type="ChEBI" id="CHEBI:29950"/>
        <dbReference type="ChEBI" id="CHEBI:82612"/>
        <dbReference type="ChEBI" id="CHEBI:85445"/>
        <dbReference type="ChEBI" id="CHEBI:85448"/>
        <dbReference type="EC" id="2.1.1.63"/>
    </reaction>
</comment>
<dbReference type="PANTHER" id="PTHR10815:SF5">
    <property type="entry name" value="METHYLATED-DNA--PROTEIN-CYSTEINE METHYLTRANSFERASE"/>
    <property type="match status" value="1"/>
</dbReference>
<evidence type="ECO:0000256" key="5">
    <source>
        <dbReference type="ARBA" id="ARBA00022679"/>
    </source>
</evidence>
<feature type="active site" description="Nucleophile; methyl group acceptor" evidence="9">
    <location>
        <position position="131"/>
    </location>
</feature>
<dbReference type="GO" id="GO:0003908">
    <property type="term" value="F:methylated-DNA-[protein]-cysteine S-methyltransferase activity"/>
    <property type="evidence" value="ECO:0007669"/>
    <property type="project" value="UniProtKB-UniRule"/>
</dbReference>
<evidence type="ECO:0000256" key="7">
    <source>
        <dbReference type="ARBA" id="ARBA00023204"/>
    </source>
</evidence>
<evidence type="ECO:0000256" key="9">
    <source>
        <dbReference type="HAMAP-Rule" id="MF_00772"/>
    </source>
</evidence>
<dbReference type="GO" id="GO:0005737">
    <property type="term" value="C:cytoplasm"/>
    <property type="evidence" value="ECO:0007669"/>
    <property type="project" value="UniProtKB-SubCell"/>
</dbReference>
<dbReference type="GO" id="GO:0032259">
    <property type="term" value="P:methylation"/>
    <property type="evidence" value="ECO:0007669"/>
    <property type="project" value="UniProtKB-KW"/>
</dbReference>
<dbReference type="InterPro" id="IPR008332">
    <property type="entry name" value="MethylG_MeTrfase_N"/>
</dbReference>
<keyword evidence="3 9" id="KW-0963">Cytoplasm</keyword>
<keyword evidence="4 9" id="KW-0489">Methyltransferase</keyword>
<dbReference type="Gene3D" id="1.10.10.10">
    <property type="entry name" value="Winged helix-like DNA-binding domain superfamily/Winged helix DNA-binding domain"/>
    <property type="match status" value="1"/>
</dbReference>
<gene>
    <name evidence="12" type="ORF">JP32_01050</name>
</gene>
<dbReference type="Proteomes" id="UP000030526">
    <property type="component" value="Unassembled WGS sequence"/>
</dbReference>
<dbReference type="Pfam" id="PF02870">
    <property type="entry name" value="Methyltransf_1N"/>
    <property type="match status" value="1"/>
</dbReference>
<dbReference type="GO" id="GO:0006307">
    <property type="term" value="P:DNA alkylation repair"/>
    <property type="evidence" value="ECO:0007669"/>
    <property type="project" value="UniProtKB-UniRule"/>
</dbReference>
<evidence type="ECO:0000259" key="10">
    <source>
        <dbReference type="Pfam" id="PF01035"/>
    </source>
</evidence>
<dbReference type="PROSITE" id="PS00374">
    <property type="entry name" value="MGMT"/>
    <property type="match status" value="1"/>
</dbReference>
<dbReference type="SUPFAM" id="SSF53155">
    <property type="entry name" value="Methylated DNA-protein cysteine methyltransferase domain"/>
    <property type="match status" value="1"/>
</dbReference>
<keyword evidence="5 9" id="KW-0808">Transferase</keyword>
<reference evidence="12 13" key="1">
    <citation type="submission" date="2014-08" db="EMBL/GenBank/DDBJ databases">
        <title>Chaperone-usher fimbriae in a diverse selection of Gallibacterium genomes.</title>
        <authorList>
            <person name="Kudirkiene E."/>
            <person name="Bager R.J."/>
            <person name="Johnson T.J."/>
            <person name="Bojesen A.M."/>
        </authorList>
    </citation>
    <scope>NUCLEOTIDE SEQUENCE [LARGE SCALE GENOMIC DNA]</scope>
    <source>
        <strain evidence="12 13">20558/3kl.</strain>
    </source>
</reference>
<dbReference type="HAMAP" id="MF_00772">
    <property type="entry name" value="OGT"/>
    <property type="match status" value="1"/>
</dbReference>
<dbReference type="InterPro" id="IPR023546">
    <property type="entry name" value="MGMT"/>
</dbReference>
<comment type="miscellaneous">
    <text evidence="9">This enzyme catalyzes only one turnover and therefore is not strictly catalytic. According to one definition, an enzyme is a biocatalyst that acts repeatedly and over many reaction cycles.</text>
</comment>
<protein>
    <recommendedName>
        <fullName evidence="9">Methylated-DNA--protein-cysteine methyltransferase</fullName>
        <ecNumber evidence="9">2.1.1.63</ecNumber>
    </recommendedName>
    <alternativeName>
        <fullName evidence="9">6-O-methylguanine-DNA methyltransferase</fullName>
        <shortName evidence="9">MGMT</shortName>
    </alternativeName>
    <alternativeName>
        <fullName evidence="9">O-6-methylguanine-DNA-alkyltransferase</fullName>
    </alternativeName>
</protein>
<dbReference type="EMBL" id="JPXS01000008">
    <property type="protein sequence ID" value="KGQ34175.1"/>
    <property type="molecule type" value="Genomic_DNA"/>
</dbReference>
<comment type="function">
    <text evidence="9">Involved in the cellular defense against the biological effects of O6-methylguanine (O6-MeG) and O4-methylthymine (O4-MeT) in DNA. Repairs the methylated nucleobase in DNA by stoichiometrically transferring the methyl group to a cysteine residue in the enzyme. This is a suicide reaction: the enzyme is irreversibly inactivated.</text>
</comment>
<comment type="subcellular location">
    <subcellularLocation>
        <location evidence="9">Cytoplasm</location>
    </subcellularLocation>
</comment>
<comment type="catalytic activity">
    <reaction evidence="1 9">
        <text>a 4-O-methyl-thymidine in DNA + L-cysteinyl-[protein] = a thymidine in DNA + S-methyl-L-cysteinyl-[protein]</text>
        <dbReference type="Rhea" id="RHEA:53428"/>
        <dbReference type="Rhea" id="RHEA-COMP:10131"/>
        <dbReference type="Rhea" id="RHEA-COMP:10132"/>
        <dbReference type="Rhea" id="RHEA-COMP:13555"/>
        <dbReference type="Rhea" id="RHEA-COMP:13556"/>
        <dbReference type="ChEBI" id="CHEBI:29950"/>
        <dbReference type="ChEBI" id="CHEBI:82612"/>
        <dbReference type="ChEBI" id="CHEBI:137386"/>
        <dbReference type="ChEBI" id="CHEBI:137387"/>
        <dbReference type="EC" id="2.1.1.63"/>
    </reaction>
</comment>
<evidence type="ECO:0000256" key="8">
    <source>
        <dbReference type="ARBA" id="ARBA00049348"/>
    </source>
</evidence>
<dbReference type="Gene3D" id="3.30.160.70">
    <property type="entry name" value="Methylated DNA-protein cysteine methyltransferase domain"/>
    <property type="match status" value="1"/>
</dbReference>
<evidence type="ECO:0000256" key="3">
    <source>
        <dbReference type="ARBA" id="ARBA00022490"/>
    </source>
</evidence>
<evidence type="ECO:0000313" key="13">
    <source>
        <dbReference type="Proteomes" id="UP000030526"/>
    </source>
</evidence>
<accession>A0A0A2XUV2</accession>
<dbReference type="AlphaFoldDB" id="A0A0A2XUV2"/>
<dbReference type="InterPro" id="IPR036388">
    <property type="entry name" value="WH-like_DNA-bd_sf"/>
</dbReference>
<dbReference type="RefSeq" id="WP_039083344.1">
    <property type="nucleotide sequence ID" value="NZ_JPXS01000008.1"/>
</dbReference>
<evidence type="ECO:0000256" key="6">
    <source>
        <dbReference type="ARBA" id="ARBA00022763"/>
    </source>
</evidence>
<evidence type="ECO:0000256" key="1">
    <source>
        <dbReference type="ARBA" id="ARBA00001286"/>
    </source>
</evidence>
<evidence type="ECO:0000256" key="4">
    <source>
        <dbReference type="ARBA" id="ARBA00022603"/>
    </source>
</evidence>
<dbReference type="PANTHER" id="PTHR10815">
    <property type="entry name" value="METHYLATED-DNA--PROTEIN-CYSTEINE METHYLTRANSFERASE"/>
    <property type="match status" value="1"/>
</dbReference>
<comment type="caution">
    <text evidence="12">The sequence shown here is derived from an EMBL/GenBank/DDBJ whole genome shotgun (WGS) entry which is preliminary data.</text>
</comment>
<dbReference type="InterPro" id="IPR001497">
    <property type="entry name" value="MethylDNA_cys_MeTrfase_AS"/>
</dbReference>
<keyword evidence="6 9" id="KW-0227">DNA damage</keyword>
<dbReference type="InterPro" id="IPR036631">
    <property type="entry name" value="MGMT_N_sf"/>
</dbReference>
<dbReference type="InterPro" id="IPR036217">
    <property type="entry name" value="MethylDNA_cys_MeTrfase_DNAb"/>
</dbReference>
<proteinExistence type="inferred from homology"/>
<evidence type="ECO:0000256" key="2">
    <source>
        <dbReference type="ARBA" id="ARBA00008711"/>
    </source>
</evidence>
<dbReference type="Pfam" id="PF01035">
    <property type="entry name" value="DNA_binding_1"/>
    <property type="match status" value="1"/>
</dbReference>
<name>A0A0A2XUV2_9PAST</name>
<dbReference type="InterPro" id="IPR014048">
    <property type="entry name" value="MethylDNA_cys_MeTrfase_DNA-bd"/>
</dbReference>
<dbReference type="FunFam" id="1.10.10.10:FF:000214">
    <property type="entry name" value="Methylated-DNA--protein-cysteine methyltransferase"/>
    <property type="match status" value="1"/>
</dbReference>
<evidence type="ECO:0000259" key="11">
    <source>
        <dbReference type="Pfam" id="PF02870"/>
    </source>
</evidence>
<feature type="domain" description="Methylated-DNA-[protein]-cysteine S-methyltransferase DNA binding" evidence="10">
    <location>
        <begin position="80"/>
        <end position="159"/>
    </location>
</feature>
<organism evidence="12 13">
    <name type="scientific">Gallibacterium anatis</name>
    <dbReference type="NCBI Taxonomy" id="750"/>
    <lineage>
        <taxon>Bacteria</taxon>
        <taxon>Pseudomonadati</taxon>
        <taxon>Pseudomonadota</taxon>
        <taxon>Gammaproteobacteria</taxon>
        <taxon>Pasteurellales</taxon>
        <taxon>Pasteurellaceae</taxon>
        <taxon>Gallibacterium</taxon>
    </lineage>
</organism>
<feature type="domain" description="Methylguanine DNA methyltransferase ribonuclease-like" evidence="11">
    <location>
        <begin position="5"/>
        <end position="75"/>
    </location>
</feature>
<dbReference type="SUPFAM" id="SSF46767">
    <property type="entry name" value="Methylated DNA-protein cysteine methyltransferase, C-terminal domain"/>
    <property type="match status" value="1"/>
</dbReference>
<evidence type="ECO:0000313" key="12">
    <source>
        <dbReference type="EMBL" id="KGQ34175.1"/>
    </source>
</evidence>
<keyword evidence="7 9" id="KW-0234">DNA repair</keyword>